<protein>
    <submittedName>
        <fullName evidence="1">Uncharacterized protein</fullName>
    </submittedName>
</protein>
<evidence type="ECO:0000313" key="2">
    <source>
        <dbReference type="Proteomes" id="UP000237105"/>
    </source>
</evidence>
<accession>A0A2P5AMD4</accession>
<reference evidence="2" key="1">
    <citation type="submission" date="2016-06" db="EMBL/GenBank/DDBJ databases">
        <title>Parallel loss of symbiosis genes in relatives of nitrogen-fixing non-legume Parasponia.</title>
        <authorList>
            <person name="Van Velzen R."/>
            <person name="Holmer R."/>
            <person name="Bu F."/>
            <person name="Rutten L."/>
            <person name="Van Zeijl A."/>
            <person name="Liu W."/>
            <person name="Santuari L."/>
            <person name="Cao Q."/>
            <person name="Sharma T."/>
            <person name="Shen D."/>
            <person name="Roswanjaya Y."/>
            <person name="Wardhani T."/>
            <person name="Kalhor M.S."/>
            <person name="Jansen J."/>
            <person name="Van den Hoogen J."/>
            <person name="Gungor B."/>
            <person name="Hartog M."/>
            <person name="Hontelez J."/>
            <person name="Verver J."/>
            <person name="Yang W.-C."/>
            <person name="Schijlen E."/>
            <person name="Repin R."/>
            <person name="Schilthuizen M."/>
            <person name="Schranz E."/>
            <person name="Heidstra R."/>
            <person name="Miyata K."/>
            <person name="Fedorova E."/>
            <person name="Kohlen W."/>
            <person name="Bisseling T."/>
            <person name="Smit S."/>
            <person name="Geurts R."/>
        </authorList>
    </citation>
    <scope>NUCLEOTIDE SEQUENCE [LARGE SCALE GENOMIC DNA]</scope>
    <source>
        <strain evidence="2">cv. WU1-14</strain>
    </source>
</reference>
<dbReference type="Proteomes" id="UP000237105">
    <property type="component" value="Unassembled WGS sequence"/>
</dbReference>
<name>A0A2P5AMD4_PARAD</name>
<dbReference type="AlphaFoldDB" id="A0A2P5AMD4"/>
<organism evidence="1 2">
    <name type="scientific">Parasponia andersonii</name>
    <name type="common">Sponia andersonii</name>
    <dbReference type="NCBI Taxonomy" id="3476"/>
    <lineage>
        <taxon>Eukaryota</taxon>
        <taxon>Viridiplantae</taxon>
        <taxon>Streptophyta</taxon>
        <taxon>Embryophyta</taxon>
        <taxon>Tracheophyta</taxon>
        <taxon>Spermatophyta</taxon>
        <taxon>Magnoliopsida</taxon>
        <taxon>eudicotyledons</taxon>
        <taxon>Gunneridae</taxon>
        <taxon>Pentapetalae</taxon>
        <taxon>rosids</taxon>
        <taxon>fabids</taxon>
        <taxon>Rosales</taxon>
        <taxon>Cannabaceae</taxon>
        <taxon>Parasponia</taxon>
    </lineage>
</organism>
<dbReference type="EMBL" id="JXTB01000520">
    <property type="protein sequence ID" value="PON37717.1"/>
    <property type="molecule type" value="Genomic_DNA"/>
</dbReference>
<evidence type="ECO:0000313" key="1">
    <source>
        <dbReference type="EMBL" id="PON37717.1"/>
    </source>
</evidence>
<sequence>MAHHIFEDCVVARMLWFGTLWPIRSDEIDCKNIEDFLRLLLGDVNCTNTEDSICSVALYDRNVETQSACRATDATWRSPVLEDVVLMRELGFLVPGWHTIYQHHALNALDAELKAIHMGLGFAKEFGWNTIVILSDA</sequence>
<keyword evidence="2" id="KW-1185">Reference proteome</keyword>
<comment type="caution">
    <text evidence="1">The sequence shown here is derived from an EMBL/GenBank/DDBJ whole genome shotgun (WGS) entry which is preliminary data.</text>
</comment>
<proteinExistence type="predicted"/>
<gene>
    <name evidence="1" type="ORF">PanWU01x14_318160</name>
</gene>